<dbReference type="PANTHER" id="PTHR11142">
    <property type="entry name" value="PSEUDOURIDYLATE SYNTHASE"/>
    <property type="match status" value="1"/>
</dbReference>
<dbReference type="InterPro" id="IPR001406">
    <property type="entry name" value="PsdUridine_synth_TruA"/>
</dbReference>
<dbReference type="Proteomes" id="UP001633002">
    <property type="component" value="Unassembled WGS sequence"/>
</dbReference>
<keyword evidence="3 4" id="KW-0413">Isomerase</keyword>
<dbReference type="EC" id="5.4.99.12" evidence="4"/>
<dbReference type="Pfam" id="PF01416">
    <property type="entry name" value="PseudoU_synth_1"/>
    <property type="match status" value="1"/>
</dbReference>
<dbReference type="GO" id="GO:0160147">
    <property type="term" value="F:tRNA pseudouridine(38-40) synthase activity"/>
    <property type="evidence" value="ECO:0007669"/>
    <property type="project" value="UniProtKB-EC"/>
</dbReference>
<name>A0ABD3H218_9MARC</name>
<dbReference type="InterPro" id="IPR020094">
    <property type="entry name" value="TruA/RsuA/RluB/E/F_N"/>
</dbReference>
<comment type="catalytic activity">
    <reaction evidence="4">
        <text>uridine(38/39/40) in tRNA = pseudouridine(38/39/40) in tRNA</text>
        <dbReference type="Rhea" id="RHEA:22376"/>
        <dbReference type="Rhea" id="RHEA-COMP:10085"/>
        <dbReference type="Rhea" id="RHEA-COMP:10087"/>
        <dbReference type="ChEBI" id="CHEBI:65314"/>
        <dbReference type="ChEBI" id="CHEBI:65315"/>
        <dbReference type="EC" id="5.4.99.12"/>
    </reaction>
</comment>
<evidence type="ECO:0000256" key="4">
    <source>
        <dbReference type="RuleBase" id="RU003792"/>
    </source>
</evidence>
<accession>A0ABD3H218</accession>
<evidence type="ECO:0000256" key="1">
    <source>
        <dbReference type="ARBA" id="ARBA00009375"/>
    </source>
</evidence>
<dbReference type="AlphaFoldDB" id="A0ABD3H218"/>
<organism evidence="6 7">
    <name type="scientific">Riccia sorocarpa</name>
    <dbReference type="NCBI Taxonomy" id="122646"/>
    <lineage>
        <taxon>Eukaryota</taxon>
        <taxon>Viridiplantae</taxon>
        <taxon>Streptophyta</taxon>
        <taxon>Embryophyta</taxon>
        <taxon>Marchantiophyta</taxon>
        <taxon>Marchantiopsida</taxon>
        <taxon>Marchantiidae</taxon>
        <taxon>Marchantiales</taxon>
        <taxon>Ricciaceae</taxon>
        <taxon>Riccia</taxon>
    </lineage>
</organism>
<dbReference type="InterPro" id="IPR020095">
    <property type="entry name" value="PsdUridine_synth_TruA_C"/>
</dbReference>
<evidence type="ECO:0000313" key="7">
    <source>
        <dbReference type="Proteomes" id="UP001633002"/>
    </source>
</evidence>
<dbReference type="PANTHER" id="PTHR11142:SF5">
    <property type="entry name" value="TRNA PSEUDOURIDINE(38_39) SYNTHASE"/>
    <property type="match status" value="1"/>
</dbReference>
<keyword evidence="2 4" id="KW-0819">tRNA processing</keyword>
<proteinExistence type="inferred from homology"/>
<evidence type="ECO:0000256" key="3">
    <source>
        <dbReference type="ARBA" id="ARBA00023235"/>
    </source>
</evidence>
<feature type="domain" description="Pseudouridine synthase I TruA alpha/beta" evidence="5">
    <location>
        <begin position="201"/>
        <end position="312"/>
    </location>
</feature>
<dbReference type="HAMAP" id="MF_00171">
    <property type="entry name" value="TruA"/>
    <property type="match status" value="1"/>
</dbReference>
<dbReference type="GO" id="GO:0008033">
    <property type="term" value="P:tRNA processing"/>
    <property type="evidence" value="ECO:0007669"/>
    <property type="project" value="UniProtKB-KW"/>
</dbReference>
<dbReference type="EMBL" id="JBJQOH010000006">
    <property type="protein sequence ID" value="KAL3685438.1"/>
    <property type="molecule type" value="Genomic_DNA"/>
</dbReference>
<keyword evidence="7" id="KW-1185">Reference proteome</keyword>
<protein>
    <recommendedName>
        <fullName evidence="4">tRNA pseudouridine synthase</fullName>
        <ecNumber evidence="4">5.4.99.12</ecNumber>
    </recommendedName>
</protein>
<reference evidence="6 7" key="1">
    <citation type="submission" date="2024-09" db="EMBL/GenBank/DDBJ databases">
        <title>Chromosome-scale assembly of Riccia sorocarpa.</title>
        <authorList>
            <person name="Paukszto L."/>
        </authorList>
    </citation>
    <scope>NUCLEOTIDE SEQUENCE [LARGE SCALE GENOMIC DNA]</scope>
    <source>
        <strain evidence="6">LP-2024</strain>
        <tissue evidence="6">Aerial parts of the thallus</tissue>
    </source>
</reference>
<evidence type="ECO:0000259" key="5">
    <source>
        <dbReference type="Pfam" id="PF01416"/>
    </source>
</evidence>
<dbReference type="InterPro" id="IPR020097">
    <property type="entry name" value="PsdUridine_synth_TruA_a/b_dom"/>
</dbReference>
<comment type="caution">
    <text evidence="6">The sequence shown here is derived from an EMBL/GenBank/DDBJ whole genome shotgun (WGS) entry which is preliminary data.</text>
</comment>
<dbReference type="Gene3D" id="3.30.70.660">
    <property type="entry name" value="Pseudouridine synthase I, catalytic domain, C-terminal subdomain"/>
    <property type="match status" value="1"/>
</dbReference>
<dbReference type="InterPro" id="IPR020103">
    <property type="entry name" value="PsdUridine_synth_cat_dom_sf"/>
</dbReference>
<comment type="similarity">
    <text evidence="1 4">Belongs to the tRNA pseudouridine synthase TruA family.</text>
</comment>
<dbReference type="Gene3D" id="3.30.70.580">
    <property type="entry name" value="Pseudouridine synthase I, catalytic domain, N-terminal subdomain"/>
    <property type="match status" value="1"/>
</dbReference>
<dbReference type="SUPFAM" id="SSF55120">
    <property type="entry name" value="Pseudouridine synthase"/>
    <property type="match status" value="1"/>
</dbReference>
<gene>
    <name evidence="6" type="ORF">R1sor_003460</name>
</gene>
<sequence>MTAAVTRLVALKIIYWGRRFQGFAFQPGSQVTVESELFAALRRTRLLIGDLTEANYSRCGRTDKGVSAIGQVVALRLRTNCKTLVENASFQSDTYSENSAVGDKVFSSTVPEPAETEKFPVDRVAAAIACRGLEESVSSNFETEGEIDYVGVLNRVLPDDIRIVGWCPVPKGFHARFSCLYREYKYFFVGRKLDISAMKLAASKFLGEHDFRNFCKMDAGNVHNYRRTITDLEIVPFNTSWGGRQVWLMRVKGTAFLWHQIRCMAAVLFMVGQGYESPEIVDELLVHASDTSRKPQYTMASEKPLVLRRCGFQGLQFYCPPRAMKQLQLHLEELLDEALVHVSLIHEALQELPLSGVSATEHISKLKPMHIPLSQRQTEPSYEDRKTKLLA</sequence>
<evidence type="ECO:0000313" key="6">
    <source>
        <dbReference type="EMBL" id="KAL3685438.1"/>
    </source>
</evidence>
<evidence type="ECO:0000256" key="2">
    <source>
        <dbReference type="ARBA" id="ARBA00022694"/>
    </source>
</evidence>